<organism evidence="1 2">
    <name type="scientific">Klebsiella pneumoniae</name>
    <dbReference type="NCBI Taxonomy" id="573"/>
    <lineage>
        <taxon>Bacteria</taxon>
        <taxon>Pseudomonadati</taxon>
        <taxon>Pseudomonadota</taxon>
        <taxon>Gammaproteobacteria</taxon>
        <taxon>Enterobacterales</taxon>
        <taxon>Enterobacteriaceae</taxon>
        <taxon>Klebsiella/Raoultella group</taxon>
        <taxon>Klebsiella</taxon>
        <taxon>Klebsiella pneumoniae complex</taxon>
    </lineage>
</organism>
<evidence type="ECO:0000313" key="1">
    <source>
        <dbReference type="EMBL" id="MDP0966019.1"/>
    </source>
</evidence>
<proteinExistence type="predicted"/>
<gene>
    <name evidence="1" type="ORF">Q6294_03020</name>
</gene>
<protein>
    <submittedName>
        <fullName evidence="1">Uncharacterized protein</fullName>
    </submittedName>
</protein>
<dbReference type="Proteomes" id="UP001244490">
    <property type="component" value="Unassembled WGS sequence"/>
</dbReference>
<comment type="caution">
    <text evidence="1">The sequence shown here is derived from an EMBL/GenBank/DDBJ whole genome shotgun (WGS) entry which is preliminary data.</text>
</comment>
<accession>A0AAW8A639</accession>
<name>A0AAW8A639_KLEPN</name>
<dbReference type="AlphaFoldDB" id="A0AAW8A639"/>
<dbReference type="RefSeq" id="WP_208514432.1">
    <property type="nucleotide sequence ID" value="NZ_CP153686.1"/>
</dbReference>
<dbReference type="EMBL" id="JAUUIA010000002">
    <property type="protein sequence ID" value="MDP0966019.1"/>
    <property type="molecule type" value="Genomic_DNA"/>
</dbReference>
<evidence type="ECO:0000313" key="2">
    <source>
        <dbReference type="Proteomes" id="UP001244490"/>
    </source>
</evidence>
<sequence length="137" mass="15533">MGDDAINYTAKGIKMPNFSDFYQNFTFYLADNKFITGHIERHDDGFYGAGCSVINEVKSPLPKTFNRTIICHSGTTAEMAFEEIVKQVIKDTSVPNLRLSMIANASEEKHLSVSDEKKVLNQYFAPREIVVLEFKDQ</sequence>
<reference evidence="1" key="1">
    <citation type="submission" date="2023-07" db="EMBL/GenBank/DDBJ databases">
        <authorList>
            <person name="Peng Z."/>
        </authorList>
    </citation>
    <scope>NUCLEOTIDE SEQUENCE</scope>
    <source>
        <strain evidence="1">KP219</strain>
    </source>
</reference>